<evidence type="ECO:0000313" key="2">
    <source>
        <dbReference type="EMBL" id="MPC72665.1"/>
    </source>
</evidence>
<dbReference type="Proteomes" id="UP000324222">
    <property type="component" value="Unassembled WGS sequence"/>
</dbReference>
<dbReference type="AlphaFoldDB" id="A0A5B7HSF0"/>
<dbReference type="EMBL" id="VSRR010035151">
    <property type="protein sequence ID" value="MPC72665.1"/>
    <property type="molecule type" value="Genomic_DNA"/>
</dbReference>
<dbReference type="SUPFAM" id="SSF101447">
    <property type="entry name" value="Formin homology 2 domain (FH2 domain)"/>
    <property type="match status" value="1"/>
</dbReference>
<dbReference type="Pfam" id="PF02181">
    <property type="entry name" value="FH2"/>
    <property type="match status" value="1"/>
</dbReference>
<organism evidence="2 3">
    <name type="scientific">Portunus trituberculatus</name>
    <name type="common">Swimming crab</name>
    <name type="synonym">Neptunus trituberculatus</name>
    <dbReference type="NCBI Taxonomy" id="210409"/>
    <lineage>
        <taxon>Eukaryota</taxon>
        <taxon>Metazoa</taxon>
        <taxon>Ecdysozoa</taxon>
        <taxon>Arthropoda</taxon>
        <taxon>Crustacea</taxon>
        <taxon>Multicrustacea</taxon>
        <taxon>Malacostraca</taxon>
        <taxon>Eumalacostraca</taxon>
        <taxon>Eucarida</taxon>
        <taxon>Decapoda</taxon>
        <taxon>Pleocyemata</taxon>
        <taxon>Brachyura</taxon>
        <taxon>Eubrachyura</taxon>
        <taxon>Portunoidea</taxon>
        <taxon>Portunidae</taxon>
        <taxon>Portuninae</taxon>
        <taxon>Portunus</taxon>
    </lineage>
</organism>
<keyword evidence="3" id="KW-1185">Reference proteome</keyword>
<dbReference type="PANTHER" id="PTHR45725:SF1">
    <property type="entry name" value="DISHEVELLED ASSOCIATED ACTIVATOR OF MORPHOGENESIS, ISOFORM D"/>
    <property type="match status" value="1"/>
</dbReference>
<dbReference type="PANTHER" id="PTHR45725">
    <property type="entry name" value="FORMIN HOMOLOGY 2 FAMILY MEMBER"/>
    <property type="match status" value="1"/>
</dbReference>
<protein>
    <submittedName>
        <fullName evidence="2">Disheveled-associated activator of morphogenesis 2</fullName>
    </submittedName>
</protein>
<proteinExistence type="predicted"/>
<feature type="domain" description="FH2" evidence="1">
    <location>
        <begin position="1"/>
        <end position="112"/>
    </location>
</feature>
<dbReference type="InterPro" id="IPR042201">
    <property type="entry name" value="FH2_Formin_sf"/>
</dbReference>
<dbReference type="InterPro" id="IPR015425">
    <property type="entry name" value="FH2_Formin"/>
</dbReference>
<gene>
    <name evidence="2" type="primary">Daam2</name>
    <name evidence="2" type="ORF">E2C01_066977</name>
</gene>
<comment type="caution">
    <text evidence="2">The sequence shown here is derived from an EMBL/GenBank/DDBJ whole genome shotgun (WGS) entry which is preliminary data.</text>
</comment>
<dbReference type="Gene3D" id="1.20.58.2220">
    <property type="entry name" value="Formin, FH2 domain"/>
    <property type="match status" value="1"/>
</dbReference>
<dbReference type="OrthoDB" id="1104827at2759"/>
<evidence type="ECO:0000313" key="3">
    <source>
        <dbReference type="Proteomes" id="UP000324222"/>
    </source>
</evidence>
<accession>A0A5B7HSF0</accession>
<evidence type="ECO:0000259" key="1">
    <source>
        <dbReference type="PROSITE" id="PS51444"/>
    </source>
</evidence>
<name>A0A5B7HSF0_PORTR</name>
<reference evidence="2 3" key="1">
    <citation type="submission" date="2019-05" db="EMBL/GenBank/DDBJ databases">
        <title>Another draft genome of Portunus trituberculatus and its Hox gene families provides insights of decapod evolution.</title>
        <authorList>
            <person name="Jeong J.-H."/>
            <person name="Song I."/>
            <person name="Kim S."/>
            <person name="Choi T."/>
            <person name="Kim D."/>
            <person name="Ryu S."/>
            <person name="Kim W."/>
        </authorList>
    </citation>
    <scope>NUCLEOTIDE SEQUENCE [LARGE SCALE GENOMIC DNA]</scope>
    <source>
        <tissue evidence="2">Muscle</tissue>
    </source>
</reference>
<dbReference type="PROSITE" id="PS51444">
    <property type="entry name" value="FH2"/>
    <property type="match status" value="1"/>
</dbReference>
<dbReference type="InterPro" id="IPR051425">
    <property type="entry name" value="Formin_Homology"/>
</dbReference>
<dbReference type="GO" id="GO:0030838">
    <property type="term" value="P:positive regulation of actin filament polymerization"/>
    <property type="evidence" value="ECO:0007669"/>
    <property type="project" value="TreeGrafter"/>
</dbReference>
<sequence length="112" mass="13152">MDSDGELAPDMVEQLLKFTPTTEEKGLLEEHLDEIENLARADRFLYEISKIDHYEERLRCLHYQKKFRERLAECEPKMQAVVSATKELKGSKRLKKFIEVVLAFGNYMNKGE</sequence>